<gene>
    <name evidence="2" type="ORF">E2C01_036400</name>
</gene>
<sequence length="94" mass="9898">MALTLDTGEDMARQEWHRGSWGTGVKVGSLGQGRGAGEPTPTLTHTSIYKYSGWMGRGSRAAGGLLVNKEVTGGAGGGRPRPPCRRHDPPIKLS</sequence>
<comment type="caution">
    <text evidence="2">The sequence shown here is derived from an EMBL/GenBank/DDBJ whole genome shotgun (WGS) entry which is preliminary data.</text>
</comment>
<organism evidence="2 3">
    <name type="scientific">Portunus trituberculatus</name>
    <name type="common">Swimming crab</name>
    <name type="synonym">Neptunus trituberculatus</name>
    <dbReference type="NCBI Taxonomy" id="210409"/>
    <lineage>
        <taxon>Eukaryota</taxon>
        <taxon>Metazoa</taxon>
        <taxon>Ecdysozoa</taxon>
        <taxon>Arthropoda</taxon>
        <taxon>Crustacea</taxon>
        <taxon>Multicrustacea</taxon>
        <taxon>Malacostraca</taxon>
        <taxon>Eumalacostraca</taxon>
        <taxon>Eucarida</taxon>
        <taxon>Decapoda</taxon>
        <taxon>Pleocyemata</taxon>
        <taxon>Brachyura</taxon>
        <taxon>Eubrachyura</taxon>
        <taxon>Portunoidea</taxon>
        <taxon>Portunidae</taxon>
        <taxon>Portuninae</taxon>
        <taxon>Portunus</taxon>
    </lineage>
</organism>
<proteinExistence type="predicted"/>
<dbReference type="Proteomes" id="UP000324222">
    <property type="component" value="Unassembled WGS sequence"/>
</dbReference>
<evidence type="ECO:0000313" key="2">
    <source>
        <dbReference type="EMBL" id="MPC42767.1"/>
    </source>
</evidence>
<dbReference type="AlphaFoldDB" id="A0A5B7FB27"/>
<accession>A0A5B7FB27</accession>
<dbReference type="EMBL" id="VSRR010005562">
    <property type="protein sequence ID" value="MPC42767.1"/>
    <property type="molecule type" value="Genomic_DNA"/>
</dbReference>
<feature type="region of interest" description="Disordered" evidence="1">
    <location>
        <begin position="71"/>
        <end position="94"/>
    </location>
</feature>
<reference evidence="2 3" key="1">
    <citation type="submission" date="2019-05" db="EMBL/GenBank/DDBJ databases">
        <title>Another draft genome of Portunus trituberculatus and its Hox gene families provides insights of decapod evolution.</title>
        <authorList>
            <person name="Jeong J.-H."/>
            <person name="Song I."/>
            <person name="Kim S."/>
            <person name="Choi T."/>
            <person name="Kim D."/>
            <person name="Ryu S."/>
            <person name="Kim W."/>
        </authorList>
    </citation>
    <scope>NUCLEOTIDE SEQUENCE [LARGE SCALE GENOMIC DNA]</scope>
    <source>
        <tissue evidence="2">Muscle</tissue>
    </source>
</reference>
<feature type="compositionally biased region" description="Basic and acidic residues" evidence="1">
    <location>
        <begin position="85"/>
        <end position="94"/>
    </location>
</feature>
<feature type="region of interest" description="Disordered" evidence="1">
    <location>
        <begin position="1"/>
        <end position="43"/>
    </location>
</feature>
<evidence type="ECO:0000313" key="3">
    <source>
        <dbReference type="Proteomes" id="UP000324222"/>
    </source>
</evidence>
<keyword evidence="3" id="KW-1185">Reference proteome</keyword>
<evidence type="ECO:0000256" key="1">
    <source>
        <dbReference type="SAM" id="MobiDB-lite"/>
    </source>
</evidence>
<protein>
    <submittedName>
        <fullName evidence="2">Uncharacterized protein</fullName>
    </submittedName>
</protein>
<name>A0A5B7FB27_PORTR</name>